<sequence>SNQQATQLKPANIKGKTLHCRLIKFSEICPKPVDFEAQTLSGLSVAAAGDVIYNCHPPFCGGGVCWSKWYDRDNPSGTGDWEHLSSLRAENPGEICDYPLYIKAVTTDTMTPAINTGETFY</sequence>
<gene>
    <name evidence="1" type="ORF">L3Q82_011047</name>
</gene>
<evidence type="ECO:0000313" key="2">
    <source>
        <dbReference type="Proteomes" id="UP000831701"/>
    </source>
</evidence>
<feature type="non-terminal residue" evidence="1">
    <location>
        <position position="1"/>
    </location>
</feature>
<accession>A0ACB8W917</accession>
<comment type="caution">
    <text evidence="1">The sequence shown here is derived from an EMBL/GenBank/DDBJ whole genome shotgun (WGS) entry which is preliminary data.</text>
</comment>
<proteinExistence type="predicted"/>
<name>A0ACB8W917_9TELE</name>
<dbReference type="Proteomes" id="UP000831701">
    <property type="component" value="Chromosome 13"/>
</dbReference>
<reference evidence="1" key="1">
    <citation type="submission" date="2022-04" db="EMBL/GenBank/DDBJ databases">
        <title>Jade perch genome.</title>
        <authorList>
            <person name="Chao B."/>
        </authorList>
    </citation>
    <scope>NUCLEOTIDE SEQUENCE</scope>
    <source>
        <strain evidence="1">CB-2022</strain>
    </source>
</reference>
<dbReference type="EMBL" id="CM041543">
    <property type="protein sequence ID" value="KAI3364244.1"/>
    <property type="molecule type" value="Genomic_DNA"/>
</dbReference>
<evidence type="ECO:0000313" key="1">
    <source>
        <dbReference type="EMBL" id="KAI3364244.1"/>
    </source>
</evidence>
<feature type="non-terminal residue" evidence="1">
    <location>
        <position position="121"/>
    </location>
</feature>
<keyword evidence="2" id="KW-1185">Reference proteome</keyword>
<protein>
    <submittedName>
        <fullName evidence="1">Uncharacterized protein</fullName>
    </submittedName>
</protein>
<organism evidence="1 2">
    <name type="scientific">Scortum barcoo</name>
    <name type="common">barcoo grunter</name>
    <dbReference type="NCBI Taxonomy" id="214431"/>
    <lineage>
        <taxon>Eukaryota</taxon>
        <taxon>Metazoa</taxon>
        <taxon>Chordata</taxon>
        <taxon>Craniata</taxon>
        <taxon>Vertebrata</taxon>
        <taxon>Euteleostomi</taxon>
        <taxon>Actinopterygii</taxon>
        <taxon>Neopterygii</taxon>
        <taxon>Teleostei</taxon>
        <taxon>Neoteleostei</taxon>
        <taxon>Acanthomorphata</taxon>
        <taxon>Eupercaria</taxon>
        <taxon>Centrarchiformes</taxon>
        <taxon>Terapontoidei</taxon>
        <taxon>Terapontidae</taxon>
        <taxon>Scortum</taxon>
    </lineage>
</organism>